<evidence type="ECO:0000256" key="1">
    <source>
        <dbReference type="SAM" id="SignalP"/>
    </source>
</evidence>
<organism evidence="2 3">
    <name type="scientific">Roseateles subflavus</name>
    <dbReference type="NCBI Taxonomy" id="3053353"/>
    <lineage>
        <taxon>Bacteria</taxon>
        <taxon>Pseudomonadati</taxon>
        <taxon>Pseudomonadota</taxon>
        <taxon>Betaproteobacteria</taxon>
        <taxon>Burkholderiales</taxon>
        <taxon>Sphaerotilaceae</taxon>
        <taxon>Roseateles</taxon>
    </lineage>
</organism>
<dbReference type="PROSITE" id="PS51257">
    <property type="entry name" value="PROKAR_LIPOPROTEIN"/>
    <property type="match status" value="1"/>
</dbReference>
<feature type="signal peptide" evidence="1">
    <location>
        <begin position="1"/>
        <end position="26"/>
    </location>
</feature>
<keyword evidence="1" id="KW-0732">Signal</keyword>
<evidence type="ECO:0000313" key="2">
    <source>
        <dbReference type="EMBL" id="MDL5031397.1"/>
    </source>
</evidence>
<sequence length="325" mass="34236">MKSFKQAARGSARALLVGLVAAAALAGCGGGSEPIEPFAPTRLVAFGDETSVLTSDGRKYSVNALNSISNAVDCSSNPLWIQLLANRYGMVFPQCNPSNLAAPQGRIMATVGAKVDDARAQLDRYLASDVLTEHTLVTLYVGTNDILGLYAQYPAQSEADLMRAAGDAGRQLGELAVRMMRTGGRTLVVSLPDVGATPFAIQERNNRPPVREGLNRAQFLTALTVSFNTELYRALGALNDGRLGALVLGDDMSTSVTKFPAQYGLSDVLNPACQAAVSLPNCSTGTLIGGATVTTYLWADDRHLGPVGHSTLGNLALSRVLRNPL</sequence>
<dbReference type="Proteomes" id="UP001238603">
    <property type="component" value="Unassembled WGS sequence"/>
</dbReference>
<protein>
    <submittedName>
        <fullName evidence="2">SGNH/GDSL hydrolase family protein</fullName>
    </submittedName>
</protein>
<comment type="caution">
    <text evidence="2">The sequence shown here is derived from an EMBL/GenBank/DDBJ whole genome shotgun (WGS) entry which is preliminary data.</text>
</comment>
<dbReference type="RefSeq" id="WP_285981500.1">
    <property type="nucleotide sequence ID" value="NZ_JASVDS010000001.1"/>
</dbReference>
<accession>A0ABT7LEX5</accession>
<dbReference type="EMBL" id="JASVDS010000001">
    <property type="protein sequence ID" value="MDL5031397.1"/>
    <property type="molecule type" value="Genomic_DNA"/>
</dbReference>
<dbReference type="InterPro" id="IPR036514">
    <property type="entry name" value="SGNH_hydro_sf"/>
</dbReference>
<dbReference type="InterPro" id="IPR001087">
    <property type="entry name" value="GDSL"/>
</dbReference>
<keyword evidence="3" id="KW-1185">Reference proteome</keyword>
<evidence type="ECO:0000313" key="3">
    <source>
        <dbReference type="Proteomes" id="UP001238603"/>
    </source>
</evidence>
<keyword evidence="2" id="KW-0378">Hydrolase</keyword>
<dbReference type="GO" id="GO:0016787">
    <property type="term" value="F:hydrolase activity"/>
    <property type="evidence" value="ECO:0007669"/>
    <property type="project" value="UniProtKB-KW"/>
</dbReference>
<gene>
    <name evidence="2" type="ORF">QRD43_05695</name>
</gene>
<dbReference type="SUPFAM" id="SSF52266">
    <property type="entry name" value="SGNH hydrolase"/>
    <property type="match status" value="1"/>
</dbReference>
<dbReference type="Gene3D" id="3.40.50.1110">
    <property type="entry name" value="SGNH hydrolase"/>
    <property type="match status" value="1"/>
</dbReference>
<reference evidence="2 3" key="1">
    <citation type="submission" date="2023-06" db="EMBL/GenBank/DDBJ databases">
        <title>Pelomonas sp. APW6 16S ribosomal RNA gene genome sequencing and assembly.</title>
        <authorList>
            <person name="Woo H."/>
        </authorList>
    </citation>
    <scope>NUCLEOTIDE SEQUENCE [LARGE SCALE GENOMIC DNA]</scope>
    <source>
        <strain evidence="2 3">APW6</strain>
    </source>
</reference>
<dbReference type="Pfam" id="PF00657">
    <property type="entry name" value="Lipase_GDSL"/>
    <property type="match status" value="1"/>
</dbReference>
<name>A0ABT7LEX5_9BURK</name>
<proteinExistence type="predicted"/>
<feature type="chain" id="PRO_5045054696" evidence="1">
    <location>
        <begin position="27"/>
        <end position="325"/>
    </location>
</feature>